<keyword evidence="4" id="KW-0547">Nucleotide-binding</keyword>
<dbReference type="EMBL" id="CP025958">
    <property type="protein sequence ID" value="AWM41256.1"/>
    <property type="molecule type" value="Genomic_DNA"/>
</dbReference>
<dbReference type="SMART" id="SM00382">
    <property type="entry name" value="AAA"/>
    <property type="match status" value="1"/>
</dbReference>
<dbReference type="PROSITE" id="PS00211">
    <property type="entry name" value="ABC_TRANSPORTER_1"/>
    <property type="match status" value="1"/>
</dbReference>
<evidence type="ECO:0000256" key="4">
    <source>
        <dbReference type="ARBA" id="ARBA00022741"/>
    </source>
</evidence>
<evidence type="ECO:0000256" key="5">
    <source>
        <dbReference type="ARBA" id="ARBA00022840"/>
    </source>
</evidence>
<dbReference type="AlphaFoldDB" id="A0A2Z3HBZ0"/>
<dbReference type="PROSITE" id="PS50893">
    <property type="entry name" value="ABC_TRANSPORTER_2"/>
    <property type="match status" value="1"/>
</dbReference>
<dbReference type="InterPro" id="IPR003593">
    <property type="entry name" value="AAA+_ATPase"/>
</dbReference>
<dbReference type="InterPro" id="IPR003439">
    <property type="entry name" value="ABC_transporter-like_ATP-bd"/>
</dbReference>
<dbReference type="Proteomes" id="UP000245802">
    <property type="component" value="Chromosome"/>
</dbReference>
<protein>
    <submittedName>
        <fullName evidence="7">ABC transporter ATP-binding protein</fullName>
    </submittedName>
</protein>
<accession>A0A2Z3HBZ0</accession>
<dbReference type="InterPro" id="IPR017871">
    <property type="entry name" value="ABC_transporter-like_CS"/>
</dbReference>
<gene>
    <name evidence="7" type="ORF">C1280_32525</name>
</gene>
<dbReference type="PANTHER" id="PTHR42711">
    <property type="entry name" value="ABC TRANSPORTER ATP-BINDING PROTEIN"/>
    <property type="match status" value="1"/>
</dbReference>
<evidence type="ECO:0000313" key="7">
    <source>
        <dbReference type="EMBL" id="AWM41256.1"/>
    </source>
</evidence>
<evidence type="ECO:0000256" key="1">
    <source>
        <dbReference type="ARBA" id="ARBA00005417"/>
    </source>
</evidence>
<dbReference type="InterPro" id="IPR050763">
    <property type="entry name" value="ABC_transporter_ATP-binding"/>
</dbReference>
<dbReference type="GO" id="GO:0016887">
    <property type="term" value="F:ATP hydrolysis activity"/>
    <property type="evidence" value="ECO:0007669"/>
    <property type="project" value="InterPro"/>
</dbReference>
<reference evidence="7 8" key="1">
    <citation type="submission" date="2018-01" db="EMBL/GenBank/DDBJ databases">
        <title>G. obscuriglobus.</title>
        <authorList>
            <person name="Franke J."/>
            <person name="Blomberg W."/>
            <person name="Selmecki A."/>
        </authorList>
    </citation>
    <scope>NUCLEOTIDE SEQUENCE [LARGE SCALE GENOMIC DNA]</scope>
    <source>
        <strain evidence="7 8">DSM 5831</strain>
    </source>
</reference>
<dbReference type="CDD" id="cd03230">
    <property type="entry name" value="ABC_DR_subfamily_A"/>
    <property type="match status" value="1"/>
</dbReference>
<dbReference type="Gene3D" id="3.40.50.300">
    <property type="entry name" value="P-loop containing nucleotide triphosphate hydrolases"/>
    <property type="match status" value="1"/>
</dbReference>
<keyword evidence="2" id="KW-0813">Transport</keyword>
<dbReference type="GO" id="GO:0005524">
    <property type="term" value="F:ATP binding"/>
    <property type="evidence" value="ECO:0007669"/>
    <property type="project" value="UniProtKB-KW"/>
</dbReference>
<dbReference type="RefSeq" id="WP_010040856.1">
    <property type="nucleotide sequence ID" value="NZ_CP025958.1"/>
</dbReference>
<evidence type="ECO:0000259" key="6">
    <source>
        <dbReference type="PROSITE" id="PS50893"/>
    </source>
</evidence>
<sequence>MSLAIETHRLARDFGDFRAVDGLDLRVEGGTFYGFLGPNGAGKSTTIKMLTGLLAPSAGSVRVLGRDMSDHVQALDARRHIGVIAENLSLFDNLTAREYLTFVGRMHLMPRATVRARADELLDLLGLADEGTKLSLEYSHGMKKKLALAAALLPNPDLLFLDEPFEGVDAITSRVIRDLLAGFVARGSTVFLTSHVLEIVERLCTHVGIIAGGRLVEQASLELIRQGDTLENRFIQLAGADAVAAPKLAWLEVAQ</sequence>
<dbReference type="InterPro" id="IPR027417">
    <property type="entry name" value="P-loop_NTPase"/>
</dbReference>
<keyword evidence="8" id="KW-1185">Reference proteome</keyword>
<evidence type="ECO:0000313" key="8">
    <source>
        <dbReference type="Proteomes" id="UP000245802"/>
    </source>
</evidence>
<feature type="domain" description="ABC transporter" evidence="6">
    <location>
        <begin position="5"/>
        <end position="237"/>
    </location>
</feature>
<dbReference type="OrthoDB" id="9804819at2"/>
<keyword evidence="5 7" id="KW-0067">ATP-binding</keyword>
<dbReference type="KEGG" id="gog:C1280_32525"/>
<dbReference type="SUPFAM" id="SSF52540">
    <property type="entry name" value="P-loop containing nucleoside triphosphate hydrolases"/>
    <property type="match status" value="1"/>
</dbReference>
<keyword evidence="3" id="KW-0536">Nodulation</keyword>
<dbReference type="Pfam" id="PF00005">
    <property type="entry name" value="ABC_tran"/>
    <property type="match status" value="1"/>
</dbReference>
<evidence type="ECO:0000256" key="3">
    <source>
        <dbReference type="ARBA" id="ARBA00022458"/>
    </source>
</evidence>
<name>A0A2Z3HBZ0_9BACT</name>
<evidence type="ECO:0000256" key="2">
    <source>
        <dbReference type="ARBA" id="ARBA00022448"/>
    </source>
</evidence>
<proteinExistence type="inferred from homology"/>
<organism evidence="7 8">
    <name type="scientific">Gemmata obscuriglobus</name>
    <dbReference type="NCBI Taxonomy" id="114"/>
    <lineage>
        <taxon>Bacteria</taxon>
        <taxon>Pseudomonadati</taxon>
        <taxon>Planctomycetota</taxon>
        <taxon>Planctomycetia</taxon>
        <taxon>Gemmatales</taxon>
        <taxon>Gemmataceae</taxon>
        <taxon>Gemmata</taxon>
    </lineage>
</organism>
<dbReference type="PANTHER" id="PTHR42711:SF5">
    <property type="entry name" value="ABC TRANSPORTER ATP-BINDING PROTEIN NATA"/>
    <property type="match status" value="1"/>
</dbReference>
<comment type="similarity">
    <text evidence="1">Belongs to the ABC transporter superfamily.</text>
</comment>